<dbReference type="AlphaFoldDB" id="A0A0F9Z7K1"/>
<dbReference type="VEuPathDB" id="MicrosporidiaDB:NCER_102142"/>
<sequence length="232" mass="26797">KTTDNIKSINTSIYDKEDKCIIFDIDDTLYKENHDLVSARRMAGYNYLNKDLKISFDEYFKLSNEYTKTYGTNYKGFLTNFKINNELIKGIDNICGKIHSHFTDYSATVNLLKKISISVLDEPGRVRIFCFSNSNSKQSEYVLNVLGISPYIDTLICVGYLPNKEVICKPMPEAYNFVNHVVNKNRNKIILFFDDNLKNVNDANRAGWIGIKVDDANDIEKIVEKAMEKYFK</sequence>
<name>A0A0F9Z7K1_9MICR</name>
<reference evidence="1 2" key="1">
    <citation type="journal article" date="2015" name="Environ. Microbiol.">
        <title>Genome analyses suggest the presence of polyploidy and recent human-driven expansions in eight global populations of the honeybee pathogen Nosema ceranae.</title>
        <authorList>
            <person name="Pelin A."/>
            <person name="Selman M."/>
            <person name="Aris-Brosou S."/>
            <person name="Farinelli L."/>
            <person name="Corradi N."/>
        </authorList>
    </citation>
    <scope>NUCLEOTIDE SEQUENCE [LARGE SCALE GENOMIC DNA]</scope>
    <source>
        <strain evidence="1 2">PA08 1199</strain>
    </source>
</reference>
<dbReference type="RefSeq" id="XP_024329651.1">
    <property type="nucleotide sequence ID" value="XM_024474263.1"/>
</dbReference>
<proteinExistence type="predicted"/>
<gene>
    <name evidence="1" type="ORF">AAJ76_1800004969</name>
</gene>
<dbReference type="InterPro" id="IPR023214">
    <property type="entry name" value="HAD_sf"/>
</dbReference>
<dbReference type="GO" id="GO:0006206">
    <property type="term" value="P:pyrimidine nucleobase metabolic process"/>
    <property type="evidence" value="ECO:0007669"/>
    <property type="project" value="TreeGrafter"/>
</dbReference>
<dbReference type="OrthoDB" id="2194085at2759"/>
<organism evidence="1 2">
    <name type="scientific">Vairimorpha ceranae</name>
    <dbReference type="NCBI Taxonomy" id="40302"/>
    <lineage>
        <taxon>Eukaryota</taxon>
        <taxon>Fungi</taxon>
        <taxon>Fungi incertae sedis</taxon>
        <taxon>Microsporidia</taxon>
        <taxon>Nosematidae</taxon>
        <taxon>Vairimorpha</taxon>
    </lineage>
</organism>
<dbReference type="Gene3D" id="3.40.50.1000">
    <property type="entry name" value="HAD superfamily/HAD-like"/>
    <property type="match status" value="1"/>
</dbReference>
<comment type="caution">
    <text evidence="1">The sequence shown here is derived from an EMBL/GenBank/DDBJ whole genome shotgun (WGS) entry which is preliminary data.</text>
</comment>
<dbReference type="Proteomes" id="UP000034350">
    <property type="component" value="Unassembled WGS sequence"/>
</dbReference>
<evidence type="ECO:0000313" key="2">
    <source>
        <dbReference type="Proteomes" id="UP000034350"/>
    </source>
</evidence>
<dbReference type="EMBL" id="JPQZ01000180">
    <property type="protein sequence ID" value="KKO73909.1"/>
    <property type="molecule type" value="Genomic_DNA"/>
</dbReference>
<dbReference type="VEuPathDB" id="MicrosporidiaDB:G9O61_00g008850"/>
<dbReference type="GO" id="GO:0009166">
    <property type="term" value="P:nucleotide catabolic process"/>
    <property type="evidence" value="ECO:0007669"/>
    <property type="project" value="TreeGrafter"/>
</dbReference>
<dbReference type="SUPFAM" id="SSF56784">
    <property type="entry name" value="HAD-like"/>
    <property type="match status" value="1"/>
</dbReference>
<dbReference type="GeneID" id="36319178"/>
<evidence type="ECO:0000313" key="1">
    <source>
        <dbReference type="EMBL" id="KKO73909.1"/>
    </source>
</evidence>
<dbReference type="VEuPathDB" id="MicrosporidiaDB:AAJ76_1800004969"/>
<dbReference type="PANTHER" id="PTHR47438">
    <property type="entry name" value="PHOSPHATE METABOLISM PROTEIN 8-RELATED"/>
    <property type="match status" value="1"/>
</dbReference>
<feature type="non-terminal residue" evidence="1">
    <location>
        <position position="1"/>
    </location>
</feature>
<keyword evidence="2" id="KW-1185">Reference proteome</keyword>
<dbReference type="Gene3D" id="1.10.150.450">
    <property type="match status" value="1"/>
</dbReference>
<protein>
    <submittedName>
        <fullName evidence="1">Pyrimidine 5-nucleotidase</fullName>
    </submittedName>
</protein>
<accession>A0A0F9Z7K1</accession>
<dbReference type="InterPro" id="IPR036412">
    <property type="entry name" value="HAD-like_sf"/>
</dbReference>
<dbReference type="InterPro" id="IPR052791">
    <property type="entry name" value="SSM1_domain"/>
</dbReference>
<dbReference type="Pfam" id="PF00702">
    <property type="entry name" value="Hydrolase"/>
    <property type="match status" value="1"/>
</dbReference>
<dbReference type="PANTHER" id="PTHR47438:SF1">
    <property type="entry name" value="PHOSPHATE METABOLISM PROTEIN 8-RELATED"/>
    <property type="match status" value="1"/>
</dbReference>
<dbReference type="GO" id="GO:0008252">
    <property type="term" value="F:nucleotidase activity"/>
    <property type="evidence" value="ECO:0007669"/>
    <property type="project" value="TreeGrafter"/>
</dbReference>